<dbReference type="PANTHER" id="PTHR43671:SF13">
    <property type="entry name" value="SERINE_THREONINE-PROTEIN KINASE NEK2"/>
    <property type="match status" value="1"/>
</dbReference>
<reference evidence="10" key="1">
    <citation type="submission" date="2019-09" db="EMBL/GenBank/DDBJ databases">
        <title>Characterisation of the sponge microbiome using genome-centric metagenomics.</title>
        <authorList>
            <person name="Engelberts J.P."/>
            <person name="Robbins S.J."/>
            <person name="De Goeij J.M."/>
            <person name="Aranda M."/>
            <person name="Bell S.C."/>
            <person name="Webster N.S."/>
        </authorList>
    </citation>
    <scope>NUCLEOTIDE SEQUENCE</scope>
    <source>
        <strain evidence="10">SB0664_bin_27</strain>
    </source>
</reference>
<evidence type="ECO:0000256" key="1">
    <source>
        <dbReference type="ARBA" id="ARBA00010886"/>
    </source>
</evidence>
<dbReference type="GO" id="GO:0004674">
    <property type="term" value="F:protein serine/threonine kinase activity"/>
    <property type="evidence" value="ECO:0007669"/>
    <property type="project" value="UniProtKB-KW"/>
</dbReference>
<dbReference type="SUPFAM" id="SSF56112">
    <property type="entry name" value="Protein kinase-like (PK-like)"/>
    <property type="match status" value="1"/>
</dbReference>
<evidence type="ECO:0000256" key="6">
    <source>
        <dbReference type="ARBA" id="ARBA00022840"/>
    </source>
</evidence>
<keyword evidence="8" id="KW-0812">Transmembrane</keyword>
<feature type="domain" description="Protein kinase" evidence="9">
    <location>
        <begin position="15"/>
        <end position="286"/>
    </location>
</feature>
<evidence type="ECO:0000256" key="3">
    <source>
        <dbReference type="ARBA" id="ARBA00022679"/>
    </source>
</evidence>
<evidence type="ECO:0000313" key="10">
    <source>
        <dbReference type="EMBL" id="MXY95081.1"/>
    </source>
</evidence>
<keyword evidence="5 10" id="KW-0418">Kinase</keyword>
<feature type="binding site" evidence="7">
    <location>
        <position position="45"/>
    </location>
    <ligand>
        <name>ATP</name>
        <dbReference type="ChEBI" id="CHEBI:30616"/>
    </ligand>
</feature>
<dbReference type="GO" id="GO:0005524">
    <property type="term" value="F:ATP binding"/>
    <property type="evidence" value="ECO:0007669"/>
    <property type="project" value="UniProtKB-UniRule"/>
</dbReference>
<dbReference type="PANTHER" id="PTHR43671">
    <property type="entry name" value="SERINE/THREONINE-PROTEIN KINASE NEK"/>
    <property type="match status" value="1"/>
</dbReference>
<dbReference type="InterPro" id="IPR050660">
    <property type="entry name" value="NEK_Ser/Thr_kinase"/>
</dbReference>
<sequence>MATVLDSDSILRGRYEIVRLVGQGGMGAVYQANDLRLDGRVCAIKEILPALLIDQRGPDLDLGQTIEQFYQEASVLARLDHPNLPKVSDYFSVDGREYLVMDFIEGRDLQEIVNEAVRQKKHLSETQVLLWASQLLDALEYLHGQDPPVLHRDIKPGNIKITPENRLKLVDFGLVKVLQPDDARTVTVVQGRGTVAYTPLEQYGGDTGHTDVRTDIYSVGATLYHLLAGTPPQDAKERFLRSGLLDPLRQLNPAISTRTERAVFQALAMHPDERPPTIAELRQALYGSDSARKDPTTDLLPPPSWAEILHRNRMLIGTTVFLFIIATVISIYDL</sequence>
<organism evidence="10">
    <name type="scientific">Caldilineaceae bacterium SB0664_bin_27</name>
    <dbReference type="NCBI Taxonomy" id="2605260"/>
    <lineage>
        <taxon>Bacteria</taxon>
        <taxon>Bacillati</taxon>
        <taxon>Chloroflexota</taxon>
        <taxon>Caldilineae</taxon>
        <taxon>Caldilineales</taxon>
        <taxon>Caldilineaceae</taxon>
    </lineage>
</organism>
<dbReference type="PROSITE" id="PS50011">
    <property type="entry name" value="PROTEIN_KINASE_DOM"/>
    <property type="match status" value="1"/>
</dbReference>
<keyword evidence="3" id="KW-0808">Transferase</keyword>
<keyword evidence="6 7" id="KW-0067">ATP-binding</keyword>
<protein>
    <recommendedName>
        <fullName evidence="2">non-specific serine/threonine protein kinase</fullName>
        <ecNumber evidence="2">2.7.11.1</ecNumber>
    </recommendedName>
</protein>
<name>A0A6B0YXD1_9CHLR</name>
<evidence type="ECO:0000256" key="4">
    <source>
        <dbReference type="ARBA" id="ARBA00022741"/>
    </source>
</evidence>
<dbReference type="SMART" id="SM00220">
    <property type="entry name" value="S_TKc"/>
    <property type="match status" value="1"/>
</dbReference>
<keyword evidence="8" id="KW-0472">Membrane</keyword>
<dbReference type="CDD" id="cd14014">
    <property type="entry name" value="STKc_PknB_like"/>
    <property type="match status" value="1"/>
</dbReference>
<dbReference type="PROSITE" id="PS00107">
    <property type="entry name" value="PROTEIN_KINASE_ATP"/>
    <property type="match status" value="1"/>
</dbReference>
<gene>
    <name evidence="10" type="ORF">F4Y42_16695</name>
</gene>
<keyword evidence="10" id="KW-0723">Serine/threonine-protein kinase</keyword>
<evidence type="ECO:0000256" key="8">
    <source>
        <dbReference type="SAM" id="Phobius"/>
    </source>
</evidence>
<proteinExistence type="inferred from homology"/>
<dbReference type="Gene3D" id="3.30.200.20">
    <property type="entry name" value="Phosphorylase Kinase, domain 1"/>
    <property type="match status" value="1"/>
</dbReference>
<dbReference type="Pfam" id="PF00069">
    <property type="entry name" value="Pkinase"/>
    <property type="match status" value="1"/>
</dbReference>
<keyword evidence="4 7" id="KW-0547">Nucleotide-binding</keyword>
<dbReference type="InterPro" id="IPR011009">
    <property type="entry name" value="Kinase-like_dom_sf"/>
</dbReference>
<feature type="transmembrane region" description="Helical" evidence="8">
    <location>
        <begin position="314"/>
        <end position="332"/>
    </location>
</feature>
<accession>A0A6B0YXD1</accession>
<dbReference type="AlphaFoldDB" id="A0A6B0YXD1"/>
<evidence type="ECO:0000256" key="5">
    <source>
        <dbReference type="ARBA" id="ARBA00022777"/>
    </source>
</evidence>
<comment type="similarity">
    <text evidence="1">Belongs to the protein kinase superfamily. NEK Ser/Thr protein kinase family. NIMA subfamily.</text>
</comment>
<keyword evidence="8" id="KW-1133">Transmembrane helix</keyword>
<dbReference type="InterPro" id="IPR017441">
    <property type="entry name" value="Protein_kinase_ATP_BS"/>
</dbReference>
<evidence type="ECO:0000256" key="2">
    <source>
        <dbReference type="ARBA" id="ARBA00012513"/>
    </source>
</evidence>
<dbReference type="EC" id="2.7.11.1" evidence="2"/>
<evidence type="ECO:0000256" key="7">
    <source>
        <dbReference type="PROSITE-ProRule" id="PRU10141"/>
    </source>
</evidence>
<dbReference type="Gene3D" id="1.10.510.10">
    <property type="entry name" value="Transferase(Phosphotransferase) domain 1"/>
    <property type="match status" value="1"/>
</dbReference>
<dbReference type="EMBL" id="VXRG01000135">
    <property type="protein sequence ID" value="MXY95081.1"/>
    <property type="molecule type" value="Genomic_DNA"/>
</dbReference>
<comment type="caution">
    <text evidence="10">The sequence shown here is derived from an EMBL/GenBank/DDBJ whole genome shotgun (WGS) entry which is preliminary data.</text>
</comment>
<dbReference type="InterPro" id="IPR000719">
    <property type="entry name" value="Prot_kinase_dom"/>
</dbReference>
<evidence type="ECO:0000259" key="9">
    <source>
        <dbReference type="PROSITE" id="PS50011"/>
    </source>
</evidence>